<evidence type="ECO:0000313" key="1">
    <source>
        <dbReference type="EMBL" id="CAA6799280.1"/>
    </source>
</evidence>
<reference evidence="1" key="1">
    <citation type="submission" date="2020-01" db="EMBL/GenBank/DDBJ databases">
        <authorList>
            <person name="Meier V. D."/>
            <person name="Meier V D."/>
        </authorList>
    </citation>
    <scope>NUCLEOTIDE SEQUENCE</scope>
    <source>
        <strain evidence="1">HLG_WM_MAG_06</strain>
    </source>
</reference>
<gene>
    <name evidence="1" type="ORF">HELGO_WM11467</name>
</gene>
<sequence>MVKIAKEYFPNFVKKFMFLLHEIRVKKLRIIIMSCKIKLKGLSQILGKIADAKEKSEP</sequence>
<dbReference type="EMBL" id="CACVAP010000017">
    <property type="protein sequence ID" value="CAA6799280.1"/>
    <property type="molecule type" value="Genomic_DNA"/>
</dbReference>
<dbReference type="AlphaFoldDB" id="A0A6S6S8G9"/>
<accession>A0A6S6S8G9</accession>
<protein>
    <submittedName>
        <fullName evidence="1">Uncharacterized protein</fullName>
    </submittedName>
</protein>
<organism evidence="1">
    <name type="scientific">uncultured Sulfurovum sp</name>
    <dbReference type="NCBI Taxonomy" id="269237"/>
    <lineage>
        <taxon>Bacteria</taxon>
        <taxon>Pseudomonadati</taxon>
        <taxon>Campylobacterota</taxon>
        <taxon>Epsilonproteobacteria</taxon>
        <taxon>Campylobacterales</taxon>
        <taxon>Sulfurovaceae</taxon>
        <taxon>Sulfurovum</taxon>
        <taxon>environmental samples</taxon>
    </lineage>
</organism>
<proteinExistence type="predicted"/>
<name>A0A6S6S8G9_9BACT</name>